<protein>
    <submittedName>
        <fullName evidence="1">Putative secreted protein</fullName>
    </submittedName>
</protein>
<proteinExistence type="predicted"/>
<sequence>MGASIHWLATTLFLAYVKTLPTLYHVVFCNISFIRTNKHSHTTRKNCIFTTKMVEWTAVNAKKAIL</sequence>
<evidence type="ECO:0000313" key="1">
    <source>
        <dbReference type="EMBL" id="NIE44548.1"/>
    </source>
</evidence>
<dbReference type="EMBL" id="GIKN01002275">
    <property type="protein sequence ID" value="NIE44548.1"/>
    <property type="molecule type" value="Transcribed_RNA"/>
</dbReference>
<reference evidence="1" key="1">
    <citation type="submission" date="2020-03" db="EMBL/GenBank/DDBJ databases">
        <title>A transcriptome and proteome of the tick Rhipicephalus microplus shaped by the genetic composition of its hosts and developmental stage.</title>
        <authorList>
            <person name="Garcia G.R."/>
            <person name="Ribeiro J.M.C."/>
            <person name="Maruyama S.R."/>
            <person name="Gardinasse L.G."/>
            <person name="Nelson K."/>
            <person name="Ferreira B.R."/>
            <person name="Andrade T.G."/>
            <person name="Santos I.K.F.M."/>
        </authorList>
    </citation>
    <scope>NUCLEOTIDE SEQUENCE</scope>
    <source>
        <strain evidence="1">NSGR</strain>
        <tissue evidence="1">Salivary glands</tissue>
    </source>
</reference>
<dbReference type="AlphaFoldDB" id="A0A6G5A1U5"/>
<name>A0A6G5A1U5_RHIMP</name>
<accession>A0A6G5A1U5</accession>
<organism evidence="1">
    <name type="scientific">Rhipicephalus microplus</name>
    <name type="common">Cattle tick</name>
    <name type="synonym">Boophilus microplus</name>
    <dbReference type="NCBI Taxonomy" id="6941"/>
    <lineage>
        <taxon>Eukaryota</taxon>
        <taxon>Metazoa</taxon>
        <taxon>Ecdysozoa</taxon>
        <taxon>Arthropoda</taxon>
        <taxon>Chelicerata</taxon>
        <taxon>Arachnida</taxon>
        <taxon>Acari</taxon>
        <taxon>Parasitiformes</taxon>
        <taxon>Ixodida</taxon>
        <taxon>Ixodoidea</taxon>
        <taxon>Ixodidae</taxon>
        <taxon>Rhipicephalinae</taxon>
        <taxon>Rhipicephalus</taxon>
        <taxon>Boophilus</taxon>
    </lineage>
</organism>